<feature type="domain" description="HTH tetR-type" evidence="5">
    <location>
        <begin position="7"/>
        <end position="67"/>
    </location>
</feature>
<evidence type="ECO:0000313" key="7">
    <source>
        <dbReference type="Proteomes" id="UP000295748"/>
    </source>
</evidence>
<sequence>MGRPRDPDVERSILNATQELLIDKGYAGMTVADVARAAGSSKAAIYRRWPGKIDLVVAAVRALASRGATPDTGSLRDDLVEVAMHYARADDRSARVLASLLSELGGNTELREAARSAIGSPPVAAIVAVIERWIERGTVPPSVPVSLIAGIVPAVAFGRVSLERRALDPETVEHLVDDVLLPALTRGSRPRP</sequence>
<reference evidence="6 7" key="1">
    <citation type="submission" date="2019-03" db="EMBL/GenBank/DDBJ databases">
        <authorList>
            <person name="Dong K."/>
        </authorList>
    </citation>
    <scope>NUCLEOTIDE SEQUENCE [LARGE SCALE GENOMIC DNA]</scope>
    <source>
        <strain evidence="7">dk512</strain>
    </source>
</reference>
<dbReference type="SUPFAM" id="SSF46689">
    <property type="entry name" value="Homeodomain-like"/>
    <property type="match status" value="1"/>
</dbReference>
<dbReference type="InterPro" id="IPR009057">
    <property type="entry name" value="Homeodomain-like_sf"/>
</dbReference>
<dbReference type="Gene3D" id="1.10.10.60">
    <property type="entry name" value="Homeodomain-like"/>
    <property type="match status" value="1"/>
</dbReference>
<evidence type="ECO:0000256" key="2">
    <source>
        <dbReference type="ARBA" id="ARBA00023125"/>
    </source>
</evidence>
<accession>A0ABX5SZ42</accession>
<evidence type="ECO:0000259" key="5">
    <source>
        <dbReference type="PROSITE" id="PS50977"/>
    </source>
</evidence>
<keyword evidence="7" id="KW-1185">Reference proteome</keyword>
<dbReference type="PANTHER" id="PTHR30055:SF148">
    <property type="entry name" value="TETR-FAMILY TRANSCRIPTIONAL REGULATOR"/>
    <property type="match status" value="1"/>
</dbReference>
<evidence type="ECO:0000256" key="4">
    <source>
        <dbReference type="PROSITE-ProRule" id="PRU00335"/>
    </source>
</evidence>
<keyword evidence="1" id="KW-0805">Transcription regulation</keyword>
<organism evidence="6 7">
    <name type="scientific">Microbacterium wangchenii</name>
    <dbReference type="NCBI Taxonomy" id="2541726"/>
    <lineage>
        <taxon>Bacteria</taxon>
        <taxon>Bacillati</taxon>
        <taxon>Actinomycetota</taxon>
        <taxon>Actinomycetes</taxon>
        <taxon>Micrococcales</taxon>
        <taxon>Microbacteriaceae</taxon>
        <taxon>Microbacterium</taxon>
    </lineage>
</organism>
<dbReference type="InterPro" id="IPR001647">
    <property type="entry name" value="HTH_TetR"/>
</dbReference>
<dbReference type="EMBL" id="CP038266">
    <property type="protein sequence ID" value="QBR90537.1"/>
    <property type="molecule type" value="Genomic_DNA"/>
</dbReference>
<dbReference type="PRINTS" id="PR00455">
    <property type="entry name" value="HTHTETR"/>
</dbReference>
<proteinExistence type="predicted"/>
<dbReference type="Pfam" id="PF16859">
    <property type="entry name" value="TetR_C_11"/>
    <property type="match status" value="1"/>
</dbReference>
<keyword evidence="2 4" id="KW-0238">DNA-binding</keyword>
<dbReference type="Proteomes" id="UP000295748">
    <property type="component" value="Chromosome"/>
</dbReference>
<dbReference type="InterPro" id="IPR011075">
    <property type="entry name" value="TetR_C"/>
</dbReference>
<keyword evidence="3" id="KW-0804">Transcription</keyword>
<dbReference type="InterPro" id="IPR050109">
    <property type="entry name" value="HTH-type_TetR-like_transc_reg"/>
</dbReference>
<dbReference type="PROSITE" id="PS01081">
    <property type="entry name" value="HTH_TETR_1"/>
    <property type="match status" value="1"/>
</dbReference>
<dbReference type="PANTHER" id="PTHR30055">
    <property type="entry name" value="HTH-TYPE TRANSCRIPTIONAL REGULATOR RUTR"/>
    <property type="match status" value="1"/>
</dbReference>
<dbReference type="InterPro" id="IPR023772">
    <property type="entry name" value="DNA-bd_HTH_TetR-type_CS"/>
</dbReference>
<protein>
    <submittedName>
        <fullName evidence="6">TetR/AcrR family transcriptional regulator</fullName>
    </submittedName>
</protein>
<evidence type="ECO:0000256" key="1">
    <source>
        <dbReference type="ARBA" id="ARBA00023015"/>
    </source>
</evidence>
<dbReference type="SUPFAM" id="SSF48498">
    <property type="entry name" value="Tetracyclin repressor-like, C-terminal domain"/>
    <property type="match status" value="1"/>
</dbReference>
<name>A0ABX5SZ42_9MICO</name>
<dbReference type="Pfam" id="PF00440">
    <property type="entry name" value="TetR_N"/>
    <property type="match status" value="1"/>
</dbReference>
<dbReference type="Gene3D" id="1.10.357.10">
    <property type="entry name" value="Tetracycline Repressor, domain 2"/>
    <property type="match status" value="1"/>
</dbReference>
<feature type="DNA-binding region" description="H-T-H motif" evidence="4">
    <location>
        <begin position="30"/>
        <end position="49"/>
    </location>
</feature>
<evidence type="ECO:0000256" key="3">
    <source>
        <dbReference type="ARBA" id="ARBA00023163"/>
    </source>
</evidence>
<dbReference type="PROSITE" id="PS50977">
    <property type="entry name" value="HTH_TETR_2"/>
    <property type="match status" value="1"/>
</dbReference>
<dbReference type="InterPro" id="IPR036271">
    <property type="entry name" value="Tet_transcr_reg_TetR-rel_C_sf"/>
</dbReference>
<gene>
    <name evidence="6" type="ORF">E4K62_01825</name>
</gene>
<evidence type="ECO:0000313" key="6">
    <source>
        <dbReference type="EMBL" id="QBR90537.1"/>
    </source>
</evidence>